<dbReference type="Pfam" id="PF10536">
    <property type="entry name" value="PMD"/>
    <property type="match status" value="1"/>
</dbReference>
<dbReference type="PANTHER" id="PTHR46033:SF8">
    <property type="entry name" value="PROTEIN MAINTENANCE OF MERISTEMS-LIKE"/>
    <property type="match status" value="1"/>
</dbReference>
<evidence type="ECO:0000313" key="2">
    <source>
        <dbReference type="EMBL" id="KAH1055356.1"/>
    </source>
</evidence>
<reference evidence="2 3" key="1">
    <citation type="journal article" date="2021" name="Plant Biotechnol. J.">
        <title>Multi-omics assisted identification of the key and species-specific regulatory components of drought-tolerant mechanisms in Gossypium stocksii.</title>
        <authorList>
            <person name="Yu D."/>
            <person name="Ke L."/>
            <person name="Zhang D."/>
            <person name="Wu Y."/>
            <person name="Sun Y."/>
            <person name="Mei J."/>
            <person name="Sun J."/>
            <person name="Sun Y."/>
        </authorList>
    </citation>
    <scope>NUCLEOTIDE SEQUENCE [LARGE SCALE GENOMIC DNA]</scope>
    <source>
        <strain evidence="3">cv. E1</strain>
        <tissue evidence="2">Leaf</tissue>
    </source>
</reference>
<dbReference type="EMBL" id="JAIQCV010000010">
    <property type="protein sequence ID" value="KAH1055356.1"/>
    <property type="molecule type" value="Genomic_DNA"/>
</dbReference>
<dbReference type="InterPro" id="IPR044824">
    <property type="entry name" value="MAIN-like"/>
</dbReference>
<dbReference type="AlphaFoldDB" id="A0A9D3ZNC0"/>
<proteinExistence type="predicted"/>
<dbReference type="Proteomes" id="UP000828251">
    <property type="component" value="Unassembled WGS sequence"/>
</dbReference>
<accession>A0A9D3ZNC0</accession>
<organism evidence="2 3">
    <name type="scientific">Gossypium stocksii</name>
    <dbReference type="NCBI Taxonomy" id="47602"/>
    <lineage>
        <taxon>Eukaryota</taxon>
        <taxon>Viridiplantae</taxon>
        <taxon>Streptophyta</taxon>
        <taxon>Embryophyta</taxon>
        <taxon>Tracheophyta</taxon>
        <taxon>Spermatophyta</taxon>
        <taxon>Magnoliopsida</taxon>
        <taxon>eudicotyledons</taxon>
        <taxon>Gunneridae</taxon>
        <taxon>Pentapetalae</taxon>
        <taxon>rosids</taxon>
        <taxon>malvids</taxon>
        <taxon>Malvales</taxon>
        <taxon>Malvaceae</taxon>
        <taxon>Malvoideae</taxon>
        <taxon>Gossypium</taxon>
    </lineage>
</organism>
<dbReference type="PANTHER" id="PTHR46033">
    <property type="entry name" value="PROTEIN MAIN-LIKE 2"/>
    <property type="match status" value="1"/>
</dbReference>
<dbReference type="InterPro" id="IPR019557">
    <property type="entry name" value="AminoTfrase-like_pln_mobile"/>
</dbReference>
<sequence>MILARGRILARVSYAKGCSLNLTLINALVERRTKAQTFHLPCSERTIALEDVALQLGLPVDRPVVTGSVIIGGWSDICEQLLGNVLDKFSGS</sequence>
<protein>
    <recommendedName>
        <fullName evidence="1">Aminotransferase-like plant mobile domain-containing protein</fullName>
    </recommendedName>
</protein>
<evidence type="ECO:0000259" key="1">
    <source>
        <dbReference type="Pfam" id="PF10536"/>
    </source>
</evidence>
<feature type="domain" description="Aminotransferase-like plant mobile" evidence="1">
    <location>
        <begin position="15"/>
        <end position="87"/>
    </location>
</feature>
<gene>
    <name evidence="2" type="ORF">J1N35_033421</name>
</gene>
<keyword evidence="3" id="KW-1185">Reference proteome</keyword>
<comment type="caution">
    <text evidence="2">The sequence shown here is derived from an EMBL/GenBank/DDBJ whole genome shotgun (WGS) entry which is preliminary data.</text>
</comment>
<evidence type="ECO:0000313" key="3">
    <source>
        <dbReference type="Proteomes" id="UP000828251"/>
    </source>
</evidence>
<name>A0A9D3ZNC0_9ROSI</name>
<dbReference type="OrthoDB" id="1421598at2759"/>
<dbReference type="GO" id="GO:0010073">
    <property type="term" value="P:meristem maintenance"/>
    <property type="evidence" value="ECO:0007669"/>
    <property type="project" value="InterPro"/>
</dbReference>